<dbReference type="AlphaFoldDB" id="A0A096AF52"/>
<gene>
    <name evidence="1" type="ORF">HMPREF0647_01960</name>
</gene>
<name>A0A096AF52_9BACT</name>
<proteinExistence type="predicted"/>
<accession>A0A096AF52</accession>
<evidence type="ECO:0000313" key="1">
    <source>
        <dbReference type="EMBL" id="KGF45550.1"/>
    </source>
</evidence>
<dbReference type="EMBL" id="JRNQ01000009">
    <property type="protein sequence ID" value="KGF45550.1"/>
    <property type="molecule type" value="Genomic_DNA"/>
</dbReference>
<comment type="caution">
    <text evidence="1">The sequence shown here is derived from an EMBL/GenBank/DDBJ whole genome shotgun (WGS) entry which is preliminary data.</text>
</comment>
<evidence type="ECO:0000313" key="2">
    <source>
        <dbReference type="Proteomes" id="UP000029525"/>
    </source>
</evidence>
<protein>
    <submittedName>
        <fullName evidence="1">Uncharacterized protein</fullName>
    </submittedName>
</protein>
<reference evidence="1 2" key="1">
    <citation type="submission" date="2014-07" db="EMBL/GenBank/DDBJ databases">
        <authorList>
            <person name="McCorrison J."/>
            <person name="Sanka R."/>
            <person name="Torralba M."/>
            <person name="Gillis M."/>
            <person name="Haft D.H."/>
            <person name="Methe B."/>
            <person name="Sutton G."/>
            <person name="Nelson K.E."/>
        </authorList>
    </citation>
    <scope>NUCLEOTIDE SEQUENCE [LARGE SCALE GENOMIC DNA]</scope>
    <source>
        <strain evidence="1 2">DNF00320</strain>
    </source>
</reference>
<sequence length="125" mass="14129">MKLIAYILSIYVFLLAVIPCQCKEVVYAQIQHTESVAEFHSVNNYEGGMQKFKAGMCSPFCADARVHAFTLYVTNDSFQLSNFAAIVTNPQIVHYEAVLLQAYTASVWHPPIALMFYPCSFLIKH</sequence>
<dbReference type="Proteomes" id="UP000029525">
    <property type="component" value="Unassembled WGS sequence"/>
</dbReference>
<organism evidence="1 2">
    <name type="scientific">Prevotella bivia DNF00320</name>
    <dbReference type="NCBI Taxonomy" id="1401068"/>
    <lineage>
        <taxon>Bacteria</taxon>
        <taxon>Pseudomonadati</taxon>
        <taxon>Bacteroidota</taxon>
        <taxon>Bacteroidia</taxon>
        <taxon>Bacteroidales</taxon>
        <taxon>Prevotellaceae</taxon>
        <taxon>Prevotella</taxon>
    </lineage>
</organism>